<keyword evidence="1" id="KW-0812">Transmembrane</keyword>
<feature type="transmembrane region" description="Helical" evidence="1">
    <location>
        <begin position="96"/>
        <end position="119"/>
    </location>
</feature>
<gene>
    <name evidence="2" type="ORF">OS493_011981</name>
</gene>
<sequence>MEQSFDKFALYIKTLKSAHNSKQLKDTFQLRDVHDAKDSTFIPGPCQHNKKFACVFAPCAVPLFYIGGELLFGSAVFCILIMYLVDNTSRTKRSSLVSYVLSVLIFQLSAMYCLIPFLWKSVFNLGLIFIYNVFIVLSGGVGLLQFKQLQHEEPEFIMVGLNFLLLICIYNI</sequence>
<feature type="transmembrane region" description="Helical" evidence="1">
    <location>
        <begin position="63"/>
        <end position="84"/>
    </location>
</feature>
<keyword evidence="1" id="KW-1133">Transmembrane helix</keyword>
<feature type="transmembrane region" description="Helical" evidence="1">
    <location>
        <begin position="125"/>
        <end position="144"/>
    </location>
</feature>
<accession>A0A9X0DBU6</accession>
<dbReference type="OrthoDB" id="10046650at2759"/>
<protein>
    <submittedName>
        <fullName evidence="2">Uncharacterized protein</fullName>
    </submittedName>
</protein>
<dbReference type="Proteomes" id="UP001163046">
    <property type="component" value="Unassembled WGS sequence"/>
</dbReference>
<dbReference type="AlphaFoldDB" id="A0A9X0DBU6"/>
<organism evidence="2 3">
    <name type="scientific">Desmophyllum pertusum</name>
    <dbReference type="NCBI Taxonomy" id="174260"/>
    <lineage>
        <taxon>Eukaryota</taxon>
        <taxon>Metazoa</taxon>
        <taxon>Cnidaria</taxon>
        <taxon>Anthozoa</taxon>
        <taxon>Hexacorallia</taxon>
        <taxon>Scleractinia</taxon>
        <taxon>Caryophylliina</taxon>
        <taxon>Caryophylliidae</taxon>
        <taxon>Desmophyllum</taxon>
    </lineage>
</organism>
<comment type="caution">
    <text evidence="2">The sequence shown here is derived from an EMBL/GenBank/DDBJ whole genome shotgun (WGS) entry which is preliminary data.</text>
</comment>
<evidence type="ECO:0000256" key="1">
    <source>
        <dbReference type="SAM" id="Phobius"/>
    </source>
</evidence>
<reference evidence="2" key="1">
    <citation type="submission" date="2023-01" db="EMBL/GenBank/DDBJ databases">
        <title>Genome assembly of the deep-sea coral Lophelia pertusa.</title>
        <authorList>
            <person name="Herrera S."/>
            <person name="Cordes E."/>
        </authorList>
    </citation>
    <scope>NUCLEOTIDE SEQUENCE</scope>
    <source>
        <strain evidence="2">USNM1676648</strain>
        <tissue evidence="2">Polyp</tissue>
    </source>
</reference>
<keyword evidence="3" id="KW-1185">Reference proteome</keyword>
<name>A0A9X0DBU6_9CNID</name>
<dbReference type="PANTHER" id="PTHR35313">
    <property type="entry name" value="NO EXINE FORMATION 1"/>
    <property type="match status" value="1"/>
</dbReference>
<evidence type="ECO:0000313" key="3">
    <source>
        <dbReference type="Proteomes" id="UP001163046"/>
    </source>
</evidence>
<evidence type="ECO:0000313" key="2">
    <source>
        <dbReference type="EMBL" id="KAJ7392324.1"/>
    </source>
</evidence>
<dbReference type="EMBL" id="MU825401">
    <property type="protein sequence ID" value="KAJ7392324.1"/>
    <property type="molecule type" value="Genomic_DNA"/>
</dbReference>
<dbReference type="PANTHER" id="PTHR35313:SF1">
    <property type="entry name" value="NO EXINE FORMATION 1"/>
    <property type="match status" value="1"/>
</dbReference>
<proteinExistence type="predicted"/>
<keyword evidence="1" id="KW-0472">Membrane</keyword>